<accession>A0A4Z1C9Y3</accession>
<organism evidence="2 3">
    <name type="scientific">Marinobacter confluentis</name>
    <dbReference type="NCBI Taxonomy" id="1697557"/>
    <lineage>
        <taxon>Bacteria</taxon>
        <taxon>Pseudomonadati</taxon>
        <taxon>Pseudomonadota</taxon>
        <taxon>Gammaproteobacteria</taxon>
        <taxon>Pseudomonadales</taxon>
        <taxon>Marinobacteraceae</taxon>
        <taxon>Marinobacter</taxon>
    </lineage>
</organism>
<evidence type="ECO:0000313" key="2">
    <source>
        <dbReference type="EMBL" id="TGN40276.1"/>
    </source>
</evidence>
<gene>
    <name evidence="2" type="ORF">E5Q11_08310</name>
</gene>
<reference evidence="2 3" key="1">
    <citation type="submission" date="2019-04" db="EMBL/GenBank/DDBJ databases">
        <authorList>
            <person name="Park S."/>
            <person name="Yoon J.-H."/>
        </authorList>
    </citation>
    <scope>NUCLEOTIDE SEQUENCE [LARGE SCALE GENOMIC DNA]</scope>
    <source>
        <strain evidence="2 3">HJM-18</strain>
    </source>
</reference>
<dbReference type="OrthoDB" id="9939912at2"/>
<dbReference type="EMBL" id="SRPF01000002">
    <property type="protein sequence ID" value="TGN40276.1"/>
    <property type="molecule type" value="Genomic_DNA"/>
</dbReference>
<dbReference type="AlphaFoldDB" id="A0A4Z1C9Y3"/>
<dbReference type="Proteomes" id="UP000298325">
    <property type="component" value="Unassembled WGS sequence"/>
</dbReference>
<keyword evidence="1" id="KW-0472">Membrane</keyword>
<keyword evidence="1" id="KW-1133">Transmembrane helix</keyword>
<feature type="transmembrane region" description="Helical" evidence="1">
    <location>
        <begin position="30"/>
        <end position="49"/>
    </location>
</feature>
<feature type="transmembrane region" description="Helical" evidence="1">
    <location>
        <begin position="78"/>
        <end position="100"/>
    </location>
</feature>
<evidence type="ECO:0000256" key="1">
    <source>
        <dbReference type="SAM" id="Phobius"/>
    </source>
</evidence>
<dbReference type="RefSeq" id="WP_135802938.1">
    <property type="nucleotide sequence ID" value="NZ_SRPF01000002.1"/>
</dbReference>
<proteinExistence type="predicted"/>
<keyword evidence="3" id="KW-1185">Reference proteome</keyword>
<comment type="caution">
    <text evidence="2">The sequence shown here is derived from an EMBL/GenBank/DDBJ whole genome shotgun (WGS) entry which is preliminary data.</text>
</comment>
<protein>
    <submittedName>
        <fullName evidence="2">Uncharacterized protein</fullName>
    </submittedName>
</protein>
<evidence type="ECO:0000313" key="3">
    <source>
        <dbReference type="Proteomes" id="UP000298325"/>
    </source>
</evidence>
<name>A0A4Z1C9Y3_9GAMM</name>
<sequence>MTTLGYILIALAVFPSLLLKKKTIESLGKVSYPVFGIGWILVGIGNFTGGTMIGSRREYNVFNSYTMRETWTMESDPVPFVISNVAFILIGVGTIIWSFLRKKT</sequence>
<keyword evidence="1" id="KW-0812">Transmembrane</keyword>